<keyword evidence="5 6" id="KW-0472">Membrane</keyword>
<evidence type="ECO:0000256" key="5">
    <source>
        <dbReference type="ARBA" id="ARBA00023136"/>
    </source>
</evidence>
<protein>
    <submittedName>
        <fullName evidence="8">Sodium:proton antiporter</fullName>
    </submittedName>
</protein>
<evidence type="ECO:0000256" key="3">
    <source>
        <dbReference type="ARBA" id="ARBA00022692"/>
    </source>
</evidence>
<dbReference type="RefSeq" id="WP_368277904.1">
    <property type="nucleotide sequence ID" value="NZ_WUUT01000001.1"/>
</dbReference>
<keyword evidence="2" id="KW-1003">Cell membrane</keyword>
<evidence type="ECO:0000256" key="2">
    <source>
        <dbReference type="ARBA" id="ARBA00022475"/>
    </source>
</evidence>
<feature type="transmembrane region" description="Helical" evidence="6">
    <location>
        <begin position="36"/>
        <end position="55"/>
    </location>
</feature>
<evidence type="ECO:0000256" key="1">
    <source>
        <dbReference type="ARBA" id="ARBA00004651"/>
    </source>
</evidence>
<evidence type="ECO:0000313" key="9">
    <source>
        <dbReference type="Proteomes" id="UP000466535"/>
    </source>
</evidence>
<dbReference type="InterPro" id="IPR007182">
    <property type="entry name" value="MnhB"/>
</dbReference>
<dbReference type="PANTHER" id="PTHR33932:SF4">
    <property type="entry name" value="NA(+)_H(+) ANTIPORTER SUBUNIT B"/>
    <property type="match status" value="1"/>
</dbReference>
<feature type="transmembrane region" description="Helical" evidence="6">
    <location>
        <begin position="12"/>
        <end position="30"/>
    </location>
</feature>
<evidence type="ECO:0000313" key="8">
    <source>
        <dbReference type="EMBL" id="MXR50478.1"/>
    </source>
</evidence>
<keyword evidence="9" id="KW-1185">Reference proteome</keyword>
<dbReference type="Pfam" id="PF04039">
    <property type="entry name" value="MnhB"/>
    <property type="match status" value="1"/>
</dbReference>
<dbReference type="Proteomes" id="UP000466535">
    <property type="component" value="Unassembled WGS sequence"/>
</dbReference>
<accession>A0A6B0SXM1</accession>
<feature type="domain" description="Na+/H+ antiporter MnhB subunit-related protein" evidence="7">
    <location>
        <begin position="5"/>
        <end position="145"/>
    </location>
</feature>
<comment type="caution">
    <text evidence="8">The sequence shown here is derived from an EMBL/GenBank/DDBJ whole genome shotgun (WGS) entry which is preliminary data.</text>
</comment>
<dbReference type="PANTHER" id="PTHR33932">
    <property type="entry name" value="NA(+)/H(+) ANTIPORTER SUBUNIT B"/>
    <property type="match status" value="1"/>
</dbReference>
<gene>
    <name evidence="8" type="ORF">GRX03_02505</name>
</gene>
<keyword evidence="4 6" id="KW-1133">Transmembrane helix</keyword>
<dbReference type="GO" id="GO:0005886">
    <property type="term" value="C:plasma membrane"/>
    <property type="evidence" value="ECO:0007669"/>
    <property type="project" value="UniProtKB-SubCell"/>
</dbReference>
<evidence type="ECO:0000259" key="7">
    <source>
        <dbReference type="Pfam" id="PF04039"/>
    </source>
</evidence>
<name>A0A6B0SXM1_9EURY</name>
<dbReference type="AlphaFoldDB" id="A0A6B0SXM1"/>
<organism evidence="8 9">
    <name type="scientific">Halovenus carboxidivorans</name>
    <dbReference type="NCBI Taxonomy" id="2692199"/>
    <lineage>
        <taxon>Archaea</taxon>
        <taxon>Methanobacteriati</taxon>
        <taxon>Methanobacteriota</taxon>
        <taxon>Stenosarchaea group</taxon>
        <taxon>Halobacteria</taxon>
        <taxon>Halobacteriales</taxon>
        <taxon>Haloarculaceae</taxon>
        <taxon>Halovenus</taxon>
    </lineage>
</organism>
<proteinExistence type="predicted"/>
<evidence type="ECO:0000256" key="4">
    <source>
        <dbReference type="ARBA" id="ARBA00022989"/>
    </source>
</evidence>
<evidence type="ECO:0000256" key="6">
    <source>
        <dbReference type="SAM" id="Phobius"/>
    </source>
</evidence>
<dbReference type="EMBL" id="WUUT01000001">
    <property type="protein sequence ID" value="MXR50478.1"/>
    <property type="molecule type" value="Genomic_DNA"/>
</dbReference>
<reference evidence="8 9" key="1">
    <citation type="submission" date="2019-12" db="EMBL/GenBank/DDBJ databases">
        <title>Isolation and characterization of three novel carbon monoxide-oxidizing members of Halobacteria from salione crusts and soils.</title>
        <authorList>
            <person name="Myers M.R."/>
            <person name="King G.M."/>
        </authorList>
    </citation>
    <scope>NUCLEOTIDE SEQUENCE [LARGE SCALE GENOMIC DNA]</scope>
    <source>
        <strain evidence="8 9">WSH3</strain>
    </source>
</reference>
<comment type="subcellular location">
    <subcellularLocation>
        <location evidence="1">Cell membrane</location>
        <topology evidence="1">Multi-pass membrane protein</topology>
    </subcellularLocation>
</comment>
<feature type="transmembrane region" description="Helical" evidence="6">
    <location>
        <begin position="85"/>
        <end position="108"/>
    </location>
</feature>
<feature type="transmembrane region" description="Helical" evidence="6">
    <location>
        <begin position="128"/>
        <end position="150"/>
    </location>
</feature>
<sequence length="153" mass="16295">MTTVITRTTARIVVPIILVVAVSLFLQGHSLPGGGFIGGVLTVAAFTLVYVAYNLDYLEAGVLDREVDYDRHIGQHRTVAAYRRLFVFGLAVVVGSAVAGLFVGSPFLAQTYTYVHLPLFGEIELASAVVFDLGIYCVVVGGLLTIFSVVGAE</sequence>
<keyword evidence="3 6" id="KW-0812">Transmembrane</keyword>
<dbReference type="InterPro" id="IPR050622">
    <property type="entry name" value="CPA3_antiporter_subunitB"/>
</dbReference>